<dbReference type="EnsemblPlants" id="MELO3C002259.2.1">
    <property type="protein sequence ID" value="MELO3C002259.2.1"/>
    <property type="gene ID" value="MELO3C002259.2"/>
</dbReference>
<accession>A0A9I9CE51</accession>
<dbReference type="AlphaFoldDB" id="A0A9I9CE51"/>
<evidence type="ECO:0000256" key="3">
    <source>
        <dbReference type="SAM" id="Phobius"/>
    </source>
</evidence>
<feature type="domain" description="RING-type" evidence="4">
    <location>
        <begin position="544"/>
        <end position="585"/>
    </location>
</feature>
<keyword evidence="3" id="KW-1133">Transmembrane helix</keyword>
<keyword evidence="3" id="KW-0812">Transmembrane</keyword>
<evidence type="ECO:0000313" key="5">
    <source>
        <dbReference type="EnsemblPlants" id="MELO3C002259.2.1"/>
    </source>
</evidence>
<dbReference type="PANTHER" id="PTHR47580">
    <property type="entry name" value="PHOSPHOGLYCERATE MUTASE FAMILY PROTEIN"/>
    <property type="match status" value="1"/>
</dbReference>
<feature type="transmembrane region" description="Helical" evidence="3">
    <location>
        <begin position="365"/>
        <end position="387"/>
    </location>
</feature>
<proteinExistence type="predicted"/>
<keyword evidence="1" id="KW-0863">Zinc-finger</keyword>
<dbReference type="FunFam" id="3.30.40.10:FF:000281">
    <property type="entry name" value="E3 ubiquitin-protein ligase SIS3"/>
    <property type="match status" value="1"/>
</dbReference>
<evidence type="ECO:0000256" key="1">
    <source>
        <dbReference type="PROSITE-ProRule" id="PRU00175"/>
    </source>
</evidence>
<name>A0A9I9CE51_CUCME</name>
<dbReference type="Gramene" id="MELO3C002259.2.1">
    <property type="protein sequence ID" value="MELO3C002259.2.1"/>
    <property type="gene ID" value="MELO3C002259.2"/>
</dbReference>
<dbReference type="GO" id="GO:0008270">
    <property type="term" value="F:zinc ion binding"/>
    <property type="evidence" value="ECO:0007669"/>
    <property type="project" value="UniProtKB-KW"/>
</dbReference>
<sequence length="659" mass="73086">MYASFSVPVAALPCPRLLQQPPLKPSECFRTSFNRRHLITTLLSVFAPSFIDFTLPCSSDLVAEARGLFQMPPVRLVNRYFLVRAGESEFDSFGIINTNPVAKTSVDSGLSEEGKKQTVKAAFKLKEMGACENGCWIWPSITQRAYQAAEIIASVNGVNRSYIVPEYSFLDARGLGAFEGKRLDSLSEVYASDTISSSIKPPPIDDGTPNESVSDVFVRVTQLMSILETQYSGDTIIIVSPDSDNLTVLQAGLIGLDLRRHHDLSFAPGEVRFVDIRSIPSYKQPASATCGYNYALKWQSLRFTVVQATLQRNQITAQPPWPNGIHSISALFITIIFSFSISLFINDSTPERISCLKFNFFDFPFPSGSSIVFLSSHGGHPLVIFGISDFFGYGYSRCRFQMNNCDHQLEKLPEEGQKWGFLIWLLFSYCALLCIACMSVGKWLARRQAHLFRAQQGLPVSEYGVLVDMIRVPDWAYEAAGLETRAIAQDATGYHPGLFLTSAQLLAQNSKKRATFVQREAVEALIQELPKFRLKAVPTDCSECPICLEEFHVGNEVRGMPCAHNFHVECIDEWLRLNVKCPRCRSSVFPNLDLSALSNLHSDTEQTSHNAFVTTQPSSLSRSTPTHAAHTENTASLHTDTALDALENGNSSMPSASPH</sequence>
<feature type="transmembrane region" description="Helical" evidence="3">
    <location>
        <begin position="421"/>
        <end position="445"/>
    </location>
</feature>
<dbReference type="InterPro" id="IPR029033">
    <property type="entry name" value="His_PPase_superfam"/>
</dbReference>
<organism evidence="5">
    <name type="scientific">Cucumis melo</name>
    <name type="common">Muskmelon</name>
    <dbReference type="NCBI Taxonomy" id="3656"/>
    <lineage>
        <taxon>Eukaryota</taxon>
        <taxon>Viridiplantae</taxon>
        <taxon>Streptophyta</taxon>
        <taxon>Embryophyta</taxon>
        <taxon>Tracheophyta</taxon>
        <taxon>Spermatophyta</taxon>
        <taxon>Magnoliopsida</taxon>
        <taxon>eudicotyledons</taxon>
        <taxon>Gunneridae</taxon>
        <taxon>Pentapetalae</taxon>
        <taxon>rosids</taxon>
        <taxon>fabids</taxon>
        <taxon>Cucurbitales</taxon>
        <taxon>Cucurbitaceae</taxon>
        <taxon>Benincaseae</taxon>
        <taxon>Cucumis</taxon>
    </lineage>
</organism>
<dbReference type="Gene3D" id="3.30.40.10">
    <property type="entry name" value="Zinc/RING finger domain, C3HC4 (zinc finger)"/>
    <property type="match status" value="1"/>
</dbReference>
<keyword evidence="3" id="KW-0472">Membrane</keyword>
<dbReference type="Gene3D" id="3.40.50.1240">
    <property type="entry name" value="Phosphoglycerate mutase-like"/>
    <property type="match status" value="1"/>
</dbReference>
<keyword evidence="1" id="KW-0479">Metal-binding</keyword>
<dbReference type="InterPro" id="IPR013078">
    <property type="entry name" value="His_Pase_superF_clade-1"/>
</dbReference>
<evidence type="ECO:0000256" key="2">
    <source>
        <dbReference type="SAM" id="MobiDB-lite"/>
    </source>
</evidence>
<feature type="region of interest" description="Disordered" evidence="2">
    <location>
        <begin position="606"/>
        <end position="637"/>
    </location>
</feature>
<evidence type="ECO:0000259" key="4">
    <source>
        <dbReference type="PROSITE" id="PS50089"/>
    </source>
</evidence>
<dbReference type="InterPro" id="IPR013083">
    <property type="entry name" value="Znf_RING/FYVE/PHD"/>
</dbReference>
<dbReference type="PROSITE" id="PS50089">
    <property type="entry name" value="ZF_RING_2"/>
    <property type="match status" value="1"/>
</dbReference>
<dbReference type="Pfam" id="PF13639">
    <property type="entry name" value="zf-RING_2"/>
    <property type="match status" value="1"/>
</dbReference>
<dbReference type="PANTHER" id="PTHR47580:SF1">
    <property type="entry name" value="PHOSPHOGLYCERATE MUTASE FAMILY PROTEIN"/>
    <property type="match status" value="1"/>
</dbReference>
<dbReference type="SUPFAM" id="SSF57850">
    <property type="entry name" value="RING/U-box"/>
    <property type="match status" value="1"/>
</dbReference>
<dbReference type="SMART" id="SM00184">
    <property type="entry name" value="RING"/>
    <property type="match status" value="1"/>
</dbReference>
<keyword evidence="1" id="KW-0862">Zinc</keyword>
<feature type="transmembrane region" description="Helical" evidence="3">
    <location>
        <begin position="324"/>
        <end position="345"/>
    </location>
</feature>
<dbReference type="InterPro" id="IPR001841">
    <property type="entry name" value="Znf_RING"/>
</dbReference>
<dbReference type="Pfam" id="PF00300">
    <property type="entry name" value="His_Phos_1"/>
    <property type="match status" value="1"/>
</dbReference>
<dbReference type="SUPFAM" id="SSF53254">
    <property type="entry name" value="Phosphoglycerate mutase-like"/>
    <property type="match status" value="1"/>
</dbReference>
<protein>
    <recommendedName>
        <fullName evidence="4">RING-type domain-containing protein</fullName>
    </recommendedName>
</protein>
<reference evidence="5" key="1">
    <citation type="submission" date="2023-03" db="UniProtKB">
        <authorList>
            <consortium name="EnsemblPlants"/>
        </authorList>
    </citation>
    <scope>IDENTIFICATION</scope>
</reference>